<feature type="non-terminal residue" evidence="2">
    <location>
        <position position="1"/>
    </location>
</feature>
<feature type="compositionally biased region" description="Low complexity" evidence="1">
    <location>
        <begin position="14"/>
        <end position="42"/>
    </location>
</feature>
<feature type="region of interest" description="Disordered" evidence="1">
    <location>
        <begin position="1"/>
        <end position="42"/>
    </location>
</feature>
<sequence length="145" mass="15511">RRLQQNRRPKEPGRVTSSSSGVATRRSSEWSSSMETSPTIASAISTTMKSSGARLGAKSAHGKAGSGWRCFGPPLSSSPRASRTARRSCTTQTFRCRRAKFTAFSLPQLISTGLMACGFALTRHAVCCSLVVAVVEIYGVLLPEN</sequence>
<dbReference type="EMBL" id="CAJNJA010012545">
    <property type="protein sequence ID" value="CAE7298923.1"/>
    <property type="molecule type" value="Genomic_DNA"/>
</dbReference>
<name>A0A812NC45_9DINO</name>
<evidence type="ECO:0000313" key="3">
    <source>
        <dbReference type="Proteomes" id="UP000601435"/>
    </source>
</evidence>
<protein>
    <submittedName>
        <fullName evidence="2">Uncharacterized protein</fullName>
    </submittedName>
</protein>
<gene>
    <name evidence="2" type="ORF">SNEC2469_LOCUS7364</name>
</gene>
<dbReference type="AlphaFoldDB" id="A0A812NC45"/>
<evidence type="ECO:0000256" key="1">
    <source>
        <dbReference type="SAM" id="MobiDB-lite"/>
    </source>
</evidence>
<proteinExistence type="predicted"/>
<reference evidence="2" key="1">
    <citation type="submission" date="2021-02" db="EMBL/GenBank/DDBJ databases">
        <authorList>
            <person name="Dougan E. K."/>
            <person name="Rhodes N."/>
            <person name="Thang M."/>
            <person name="Chan C."/>
        </authorList>
    </citation>
    <scope>NUCLEOTIDE SEQUENCE</scope>
</reference>
<organism evidence="2 3">
    <name type="scientific">Symbiodinium necroappetens</name>
    <dbReference type="NCBI Taxonomy" id="1628268"/>
    <lineage>
        <taxon>Eukaryota</taxon>
        <taxon>Sar</taxon>
        <taxon>Alveolata</taxon>
        <taxon>Dinophyceae</taxon>
        <taxon>Suessiales</taxon>
        <taxon>Symbiodiniaceae</taxon>
        <taxon>Symbiodinium</taxon>
    </lineage>
</organism>
<comment type="caution">
    <text evidence="2">The sequence shown here is derived from an EMBL/GenBank/DDBJ whole genome shotgun (WGS) entry which is preliminary data.</text>
</comment>
<accession>A0A812NC45</accession>
<evidence type="ECO:0000313" key="2">
    <source>
        <dbReference type="EMBL" id="CAE7298923.1"/>
    </source>
</evidence>
<dbReference type="Proteomes" id="UP000601435">
    <property type="component" value="Unassembled WGS sequence"/>
</dbReference>
<keyword evidence="3" id="KW-1185">Reference proteome</keyword>